<dbReference type="GO" id="GO:0046872">
    <property type="term" value="F:metal ion binding"/>
    <property type="evidence" value="ECO:0007669"/>
    <property type="project" value="UniProtKB-UniRule"/>
</dbReference>
<dbReference type="GO" id="GO:0098803">
    <property type="term" value="C:respiratory chain complex"/>
    <property type="evidence" value="ECO:0007669"/>
    <property type="project" value="UniProtKB-UniRule"/>
</dbReference>
<dbReference type="PANTHER" id="PTHR31803">
    <property type="entry name" value="ALTERNATIVE OXIDASE"/>
    <property type="match status" value="1"/>
</dbReference>
<evidence type="ECO:0000256" key="2">
    <source>
        <dbReference type="ARBA" id="ARBA00008388"/>
    </source>
</evidence>
<feature type="binding site" evidence="16">
    <location>
        <position position="265"/>
    </location>
    <ligand>
        <name>Fe cation</name>
        <dbReference type="ChEBI" id="CHEBI:24875"/>
        <label>2</label>
    </ligand>
</feature>
<keyword evidence="9 17" id="KW-0249">Electron transport</keyword>
<comment type="caution">
    <text evidence="19">The sequence shown here is derived from an EMBL/GenBank/DDBJ whole genome shotgun (WGS) entry which is preliminary data.</text>
</comment>
<evidence type="ECO:0000256" key="8">
    <source>
        <dbReference type="ARBA" id="ARBA00022946"/>
    </source>
</evidence>
<comment type="subcellular location">
    <subcellularLocation>
        <location evidence="1">Mitochondrion inner membrane</location>
    </subcellularLocation>
</comment>
<dbReference type="STRING" id="2282107.A0A286UCG3"/>
<feature type="binding site" evidence="16">
    <location>
        <position position="214"/>
    </location>
    <ligand>
        <name>Fe cation</name>
        <dbReference type="ChEBI" id="CHEBI:24875"/>
        <label>1</label>
    </ligand>
</feature>
<keyword evidence="20" id="KW-1185">Reference proteome</keyword>
<evidence type="ECO:0000256" key="1">
    <source>
        <dbReference type="ARBA" id="ARBA00004273"/>
    </source>
</evidence>
<dbReference type="InParanoid" id="A0A286UCG3"/>
<keyword evidence="6 16" id="KW-0479">Metal-binding</keyword>
<dbReference type="InterPro" id="IPR002680">
    <property type="entry name" value="AOX"/>
</dbReference>
<evidence type="ECO:0000256" key="12">
    <source>
        <dbReference type="ARBA" id="ARBA00023004"/>
    </source>
</evidence>
<dbReference type="GO" id="GO:0009916">
    <property type="term" value="F:alternative oxidase activity"/>
    <property type="evidence" value="ECO:0007669"/>
    <property type="project" value="UniProtKB-UniRule"/>
</dbReference>
<keyword evidence="13" id="KW-0496">Mitochondrion</keyword>
<sequence>MYRAVPSVSHTFANSVKASYLRSSRPLVLATFNSCRCLSTSTKSYNQSTLRSGKVDESAAKGVEGPHYADATTVVKHEHDLHTTGEIRGDWVLFHPVYSSNELKAIEPSVHYEGKTFADRWAHGLVRIARRCFDLVSGYKNKQIPVGSTMSVAELRKEGYLMTEKGWLHRIIFLETIAGIPGMVAATIRHLHSLRLLRRDAGWIHTLLEEAENERMHLMTFLAIKKPGLLMRAIILGAQGVFYNVFFLSYLVSPRICHRFVGYLEEEAVHTYSKLIHEIETGKFPEWADKQAPEIAKDYWRLSKDASYLDMIYAVRSDEATHRFVNHSLANLKKGDVNPFAIREPDMTVKGMKYGFERDEAAQYVEESHKLLTSGKTSGAV</sequence>
<evidence type="ECO:0000256" key="6">
    <source>
        <dbReference type="ARBA" id="ARBA00022723"/>
    </source>
</evidence>
<gene>
    <name evidence="19" type="ORF">PNOK_0733400</name>
</gene>
<feature type="binding site" evidence="16">
    <location>
        <position position="319"/>
    </location>
    <ligand>
        <name>Fe cation</name>
        <dbReference type="ChEBI" id="CHEBI:24875"/>
        <label>1</label>
    </ligand>
</feature>
<comment type="cofactor">
    <cofactor evidence="16 17">
        <name>Fe cation</name>
        <dbReference type="ChEBI" id="CHEBI:24875"/>
    </cofactor>
    <text evidence="16 17">Binds 2 iron ions per subunit.</text>
</comment>
<dbReference type="Pfam" id="PF01786">
    <property type="entry name" value="AOX"/>
    <property type="match status" value="1"/>
</dbReference>
<evidence type="ECO:0000256" key="5">
    <source>
        <dbReference type="ARBA" id="ARBA00022692"/>
    </source>
</evidence>
<accession>A0A286UCG3</accession>
<dbReference type="PIRSF" id="PIRSF005229">
    <property type="entry name" value="AOX"/>
    <property type="match status" value="1"/>
</dbReference>
<keyword evidence="4 17" id="KW-0679">Respiratory chain</keyword>
<evidence type="ECO:0000256" key="11">
    <source>
        <dbReference type="ARBA" id="ARBA00023002"/>
    </source>
</evidence>
<keyword evidence="12 16" id="KW-0408">Iron</keyword>
<keyword evidence="10 18" id="KW-1133">Transmembrane helix</keyword>
<dbReference type="GO" id="GO:0005743">
    <property type="term" value="C:mitochondrial inner membrane"/>
    <property type="evidence" value="ECO:0007669"/>
    <property type="project" value="UniProtKB-SubCell"/>
</dbReference>
<comment type="function">
    <text evidence="15">Catalyzes cyanide-resistant oxygen consumption. May increase respiration when the cytochrome respiratory pathway is restricted, or in response to low temperatures.</text>
</comment>
<keyword evidence="3" id="KW-0813">Transport</keyword>
<evidence type="ECO:0000256" key="7">
    <source>
        <dbReference type="ARBA" id="ARBA00022792"/>
    </source>
</evidence>
<evidence type="ECO:0000256" key="17">
    <source>
        <dbReference type="RuleBase" id="RU003779"/>
    </source>
</evidence>
<dbReference type="PANTHER" id="PTHR31803:SF3">
    <property type="entry name" value="ALTERNATIVE OXIDASE"/>
    <property type="match status" value="1"/>
</dbReference>
<reference evidence="19 20" key="1">
    <citation type="journal article" date="2017" name="Mol. Ecol.">
        <title>Comparative and population genomic landscape of Phellinus noxius: A hypervariable fungus causing root rot in trees.</title>
        <authorList>
            <person name="Chung C.L."/>
            <person name="Lee T.J."/>
            <person name="Akiba M."/>
            <person name="Lee H.H."/>
            <person name="Kuo T.H."/>
            <person name="Liu D."/>
            <person name="Ke H.M."/>
            <person name="Yokoi T."/>
            <person name="Roa M.B."/>
            <person name="Lu M.J."/>
            <person name="Chang Y.Y."/>
            <person name="Ann P.J."/>
            <person name="Tsai J.N."/>
            <person name="Chen C.Y."/>
            <person name="Tzean S.S."/>
            <person name="Ota Y."/>
            <person name="Hattori T."/>
            <person name="Sahashi N."/>
            <person name="Liou R.F."/>
            <person name="Kikuchi T."/>
            <person name="Tsai I.J."/>
        </authorList>
    </citation>
    <scope>NUCLEOTIDE SEQUENCE [LARGE SCALE GENOMIC DNA]</scope>
    <source>
        <strain evidence="19 20">FFPRI411160</strain>
    </source>
</reference>
<evidence type="ECO:0000256" key="18">
    <source>
        <dbReference type="SAM" id="Phobius"/>
    </source>
</evidence>
<evidence type="ECO:0000256" key="9">
    <source>
        <dbReference type="ARBA" id="ARBA00022982"/>
    </source>
</evidence>
<feature type="binding site" evidence="16">
    <location>
        <position position="214"/>
    </location>
    <ligand>
        <name>Fe cation</name>
        <dbReference type="ChEBI" id="CHEBI:24875"/>
        <label>2</label>
    </ligand>
</feature>
<feature type="binding site" evidence="16">
    <location>
        <position position="319"/>
    </location>
    <ligand>
        <name>Fe cation</name>
        <dbReference type="ChEBI" id="CHEBI:24875"/>
        <label>2</label>
    </ligand>
</feature>
<keyword evidence="7" id="KW-0999">Mitochondrion inner membrane</keyword>
<evidence type="ECO:0000313" key="19">
    <source>
        <dbReference type="EMBL" id="PAV17270.1"/>
    </source>
</evidence>
<dbReference type="Proteomes" id="UP000217199">
    <property type="component" value="Unassembled WGS sequence"/>
</dbReference>
<feature type="transmembrane region" description="Helical" evidence="18">
    <location>
        <begin position="167"/>
        <end position="188"/>
    </location>
</feature>
<keyword evidence="5 17" id="KW-0812">Transmembrane</keyword>
<feature type="transmembrane region" description="Helical" evidence="18">
    <location>
        <begin position="229"/>
        <end position="252"/>
    </location>
</feature>
<keyword evidence="11 17" id="KW-0560">Oxidoreductase</keyword>
<feature type="binding site" evidence="16">
    <location>
        <position position="322"/>
    </location>
    <ligand>
        <name>Fe cation</name>
        <dbReference type="ChEBI" id="CHEBI:24875"/>
        <label>2</label>
    </ligand>
</feature>
<dbReference type="EMBL" id="NBII01000007">
    <property type="protein sequence ID" value="PAV17270.1"/>
    <property type="molecule type" value="Genomic_DNA"/>
</dbReference>
<name>A0A286UCG3_9AGAM</name>
<evidence type="ECO:0000256" key="3">
    <source>
        <dbReference type="ARBA" id="ARBA00022448"/>
    </source>
</evidence>
<proteinExistence type="inferred from homology"/>
<evidence type="ECO:0000256" key="16">
    <source>
        <dbReference type="PIRSR" id="PIRSR005229-1"/>
    </source>
</evidence>
<organism evidence="19 20">
    <name type="scientific">Pyrrhoderma noxium</name>
    <dbReference type="NCBI Taxonomy" id="2282107"/>
    <lineage>
        <taxon>Eukaryota</taxon>
        <taxon>Fungi</taxon>
        <taxon>Dikarya</taxon>
        <taxon>Basidiomycota</taxon>
        <taxon>Agaricomycotina</taxon>
        <taxon>Agaricomycetes</taxon>
        <taxon>Hymenochaetales</taxon>
        <taxon>Hymenochaetaceae</taxon>
        <taxon>Pyrrhoderma</taxon>
    </lineage>
</organism>
<feature type="binding site" evidence="16">
    <location>
        <position position="175"/>
    </location>
    <ligand>
        <name>Fe cation</name>
        <dbReference type="ChEBI" id="CHEBI:24875"/>
        <label>1</label>
    </ligand>
</feature>
<dbReference type="CDD" id="cd01053">
    <property type="entry name" value="AOX"/>
    <property type="match status" value="1"/>
</dbReference>
<evidence type="ECO:0000256" key="15">
    <source>
        <dbReference type="ARBA" id="ARBA00025285"/>
    </source>
</evidence>
<evidence type="ECO:0000256" key="10">
    <source>
        <dbReference type="ARBA" id="ARBA00022989"/>
    </source>
</evidence>
<evidence type="ECO:0000313" key="20">
    <source>
        <dbReference type="Proteomes" id="UP000217199"/>
    </source>
</evidence>
<keyword evidence="8" id="KW-0809">Transit peptide</keyword>
<keyword evidence="14 17" id="KW-0472">Membrane</keyword>
<evidence type="ECO:0000256" key="4">
    <source>
        <dbReference type="ARBA" id="ARBA00022660"/>
    </source>
</evidence>
<evidence type="ECO:0000256" key="14">
    <source>
        <dbReference type="ARBA" id="ARBA00023136"/>
    </source>
</evidence>
<dbReference type="EC" id="1.-.-.-" evidence="17"/>
<dbReference type="Gene3D" id="1.20.1260.140">
    <property type="entry name" value="Alternative oxidase"/>
    <property type="match status" value="1"/>
</dbReference>
<evidence type="ECO:0000256" key="13">
    <source>
        <dbReference type="ARBA" id="ARBA00023128"/>
    </source>
</evidence>
<dbReference type="OrthoDB" id="16906at2759"/>
<comment type="similarity">
    <text evidence="2 17">Belongs to the alternative oxidase family.</text>
</comment>
<dbReference type="GO" id="GO:0010230">
    <property type="term" value="P:alternative respiration"/>
    <property type="evidence" value="ECO:0007669"/>
    <property type="project" value="TreeGrafter"/>
</dbReference>
<feature type="binding site" evidence="16">
    <location>
        <position position="217"/>
    </location>
    <ligand>
        <name>Fe cation</name>
        <dbReference type="ChEBI" id="CHEBI:24875"/>
        <label>1</label>
    </ligand>
</feature>
<dbReference type="FunFam" id="1.20.1260.140:FF:000002">
    <property type="entry name" value="Alternative oxidase"/>
    <property type="match status" value="1"/>
</dbReference>
<dbReference type="AlphaFoldDB" id="A0A286UCG3"/>
<dbReference type="InterPro" id="IPR038659">
    <property type="entry name" value="AOX_sf"/>
</dbReference>
<protein>
    <recommendedName>
        <fullName evidence="17">Alternative oxidase</fullName>
        <ecNumber evidence="17">1.-.-.-</ecNumber>
    </recommendedName>
</protein>